<dbReference type="CDD" id="cd00157">
    <property type="entry name" value="Rho"/>
    <property type="match status" value="1"/>
</dbReference>
<dbReference type="SMART" id="SM00175">
    <property type="entry name" value="RAB"/>
    <property type="match status" value="1"/>
</dbReference>
<dbReference type="SMART" id="SM00174">
    <property type="entry name" value="RHO"/>
    <property type="match status" value="1"/>
</dbReference>
<name>A0ABR2K5F3_9EUKA</name>
<evidence type="ECO:0000313" key="4">
    <source>
        <dbReference type="Proteomes" id="UP001470230"/>
    </source>
</evidence>
<dbReference type="SMART" id="SM00173">
    <property type="entry name" value="RAS"/>
    <property type="match status" value="1"/>
</dbReference>
<evidence type="ECO:0000256" key="1">
    <source>
        <dbReference type="ARBA" id="ARBA00022741"/>
    </source>
</evidence>
<dbReference type="PROSITE" id="PS51420">
    <property type="entry name" value="RHO"/>
    <property type="match status" value="1"/>
</dbReference>
<dbReference type="PANTHER" id="PTHR24072">
    <property type="entry name" value="RHO FAMILY GTPASE"/>
    <property type="match status" value="1"/>
</dbReference>
<accession>A0ABR2K5F3</accession>
<keyword evidence="2" id="KW-0342">GTP-binding</keyword>
<dbReference type="Pfam" id="PF00071">
    <property type="entry name" value="Ras"/>
    <property type="match status" value="1"/>
</dbReference>
<dbReference type="Proteomes" id="UP001470230">
    <property type="component" value="Unassembled WGS sequence"/>
</dbReference>
<sequence>MSAKDKDGKIQPIRIVAIGDGAVGKTCMLLVFKGDPFPEDYEPTIFENFHEIRTFQGKQYNLHLWDTAGQEEYDRLRPMSYAKCDVALICFALDNPDSLKSVTSQWILEIREYCPKAPVILIGTKSDLWNPDEEGAITQSQIDDVAKQINAFKTINCSARNNENICDIFDLAIGAYLVGKGGDKNCNIA</sequence>
<dbReference type="EMBL" id="JAPFFF010000007">
    <property type="protein sequence ID" value="KAK8885722.1"/>
    <property type="molecule type" value="Genomic_DNA"/>
</dbReference>
<dbReference type="InterPro" id="IPR003578">
    <property type="entry name" value="Small_GTPase_Rho"/>
</dbReference>
<keyword evidence="1" id="KW-0547">Nucleotide-binding</keyword>
<dbReference type="SUPFAM" id="SSF52540">
    <property type="entry name" value="P-loop containing nucleoside triphosphate hydrolases"/>
    <property type="match status" value="1"/>
</dbReference>
<dbReference type="PROSITE" id="PS51419">
    <property type="entry name" value="RAB"/>
    <property type="match status" value="1"/>
</dbReference>
<dbReference type="InterPro" id="IPR027417">
    <property type="entry name" value="P-loop_NTPase"/>
</dbReference>
<dbReference type="Gene3D" id="3.40.50.300">
    <property type="entry name" value="P-loop containing nucleotide triphosphate hydrolases"/>
    <property type="match status" value="1"/>
</dbReference>
<dbReference type="NCBIfam" id="TIGR00231">
    <property type="entry name" value="small_GTP"/>
    <property type="match status" value="1"/>
</dbReference>
<evidence type="ECO:0000313" key="3">
    <source>
        <dbReference type="EMBL" id="KAK8885722.1"/>
    </source>
</evidence>
<gene>
    <name evidence="3" type="ORF">M9Y10_041174</name>
</gene>
<keyword evidence="4" id="KW-1185">Reference proteome</keyword>
<dbReference type="PROSITE" id="PS51421">
    <property type="entry name" value="RAS"/>
    <property type="match status" value="1"/>
</dbReference>
<dbReference type="InterPro" id="IPR005225">
    <property type="entry name" value="Small_GTP-bd"/>
</dbReference>
<dbReference type="PRINTS" id="PR00449">
    <property type="entry name" value="RASTRNSFRMNG"/>
</dbReference>
<proteinExistence type="predicted"/>
<reference evidence="3 4" key="1">
    <citation type="submission" date="2024-04" db="EMBL/GenBank/DDBJ databases">
        <title>Tritrichomonas musculus Genome.</title>
        <authorList>
            <person name="Alves-Ferreira E."/>
            <person name="Grigg M."/>
            <person name="Lorenzi H."/>
            <person name="Galac M."/>
        </authorList>
    </citation>
    <scope>NUCLEOTIDE SEQUENCE [LARGE SCALE GENOMIC DNA]</scope>
    <source>
        <strain evidence="3 4">EAF2021</strain>
    </source>
</reference>
<protein>
    <submittedName>
        <fullName evidence="3">Uncharacterized protein</fullName>
    </submittedName>
</protein>
<comment type="caution">
    <text evidence="3">The sequence shown here is derived from an EMBL/GenBank/DDBJ whole genome shotgun (WGS) entry which is preliminary data.</text>
</comment>
<evidence type="ECO:0000256" key="2">
    <source>
        <dbReference type="ARBA" id="ARBA00023134"/>
    </source>
</evidence>
<dbReference type="InterPro" id="IPR001806">
    <property type="entry name" value="Small_GTPase"/>
</dbReference>
<organism evidence="3 4">
    <name type="scientific">Tritrichomonas musculus</name>
    <dbReference type="NCBI Taxonomy" id="1915356"/>
    <lineage>
        <taxon>Eukaryota</taxon>
        <taxon>Metamonada</taxon>
        <taxon>Parabasalia</taxon>
        <taxon>Tritrichomonadida</taxon>
        <taxon>Tritrichomonadidae</taxon>
        <taxon>Tritrichomonas</taxon>
    </lineage>
</organism>